<feature type="domain" description="Copper amine oxidase-like N-terminal" evidence="2">
    <location>
        <begin position="44"/>
        <end position="145"/>
    </location>
</feature>
<dbReference type="OrthoDB" id="2768010at2"/>
<dbReference type="Pfam" id="PF07833">
    <property type="entry name" value="Cu_amine_oxidN1"/>
    <property type="match status" value="1"/>
</dbReference>
<dbReference type="RefSeq" id="WP_114378053.1">
    <property type="nucleotide sequence ID" value="NZ_QPJD01000001.1"/>
</dbReference>
<dbReference type="SUPFAM" id="SSF82171">
    <property type="entry name" value="DPP6 N-terminal domain-like"/>
    <property type="match status" value="1"/>
</dbReference>
<comment type="caution">
    <text evidence="3">The sequence shown here is derived from an EMBL/GenBank/DDBJ whole genome shotgun (WGS) entry which is preliminary data.</text>
</comment>
<evidence type="ECO:0000256" key="1">
    <source>
        <dbReference type="SAM" id="SignalP"/>
    </source>
</evidence>
<dbReference type="InterPro" id="IPR011042">
    <property type="entry name" value="6-blade_b-propeller_TolB-like"/>
</dbReference>
<dbReference type="Gene3D" id="2.120.10.30">
    <property type="entry name" value="TolB, C-terminal domain"/>
    <property type="match status" value="1"/>
</dbReference>
<evidence type="ECO:0000259" key="2">
    <source>
        <dbReference type="Pfam" id="PF07833"/>
    </source>
</evidence>
<gene>
    <name evidence="3" type="ORF">DFP97_101128</name>
</gene>
<sequence length="470" mass="49189">MQMKKAMVISMIAAALSATAVTPVLAQSASAMQAVQIGSKTFVVNANPVAIRTITNAGVTLASVRDIVNAIGATLHINKDGTVVVKFGQNTVKLKAASKTITVNGVAASLQHPAKVVSYTTFIEPAAFVKALGGTYSADAESASITTIELLAGAEYAVWINSSKLLVSNTNETGREDYLVDAATGKYELLLTSSDTSDLIVSPDGMSVAYSDANGAVYTIDLSTKKSVQVSTDSSIKNELQWSQDGSSLFFLQGDKSSVIAKLKLADGTVSKVLEDKVDYKANLEVSADGTKFAYYVLKQPKVTADSSKEVELDDVAIDATGTEPQIYYYDSAVAGNKPVQLTKDANDKVFLELAADGSKVNYVSVSADDASVGQLVSVDNTGSSSTTVFADKDVYQLVQGGSKLYLLTADGDSTNAIYEIDSSTGASKLITTVSDSVSELIVSGNANFAALLDGQLAVSVNGKWKNITN</sequence>
<dbReference type="AlphaFoldDB" id="A0A368W9M8"/>
<dbReference type="PANTHER" id="PTHR36842:SF1">
    <property type="entry name" value="PROTEIN TOLB"/>
    <property type="match status" value="1"/>
</dbReference>
<dbReference type="Proteomes" id="UP000252415">
    <property type="component" value="Unassembled WGS sequence"/>
</dbReference>
<evidence type="ECO:0000313" key="4">
    <source>
        <dbReference type="Proteomes" id="UP000252415"/>
    </source>
</evidence>
<accession>A0A368W9M8</accession>
<name>A0A368W9M8_9BACL</name>
<protein>
    <submittedName>
        <fullName evidence="3">Copper amine oxidase-like protein</fullName>
    </submittedName>
</protein>
<dbReference type="SUPFAM" id="SSF55383">
    <property type="entry name" value="Copper amine oxidase, domain N"/>
    <property type="match status" value="1"/>
</dbReference>
<dbReference type="InterPro" id="IPR036582">
    <property type="entry name" value="Mao_N_sf"/>
</dbReference>
<evidence type="ECO:0000313" key="3">
    <source>
        <dbReference type="EMBL" id="RCW51786.1"/>
    </source>
</evidence>
<dbReference type="PANTHER" id="PTHR36842">
    <property type="entry name" value="PROTEIN TOLB HOMOLOG"/>
    <property type="match status" value="1"/>
</dbReference>
<dbReference type="Gene3D" id="3.30.457.10">
    <property type="entry name" value="Copper amine oxidase-like, N-terminal domain"/>
    <property type="match status" value="1"/>
</dbReference>
<keyword evidence="1" id="KW-0732">Signal</keyword>
<keyword evidence="4" id="KW-1185">Reference proteome</keyword>
<dbReference type="EMBL" id="QPJD01000001">
    <property type="protein sequence ID" value="RCW51786.1"/>
    <property type="molecule type" value="Genomic_DNA"/>
</dbReference>
<feature type="signal peptide" evidence="1">
    <location>
        <begin position="1"/>
        <end position="26"/>
    </location>
</feature>
<reference evidence="3 4" key="1">
    <citation type="submission" date="2018-07" db="EMBL/GenBank/DDBJ databases">
        <title>Genomic Encyclopedia of Type Strains, Phase III (KMG-III): the genomes of soil and plant-associated and newly described type strains.</title>
        <authorList>
            <person name="Whitman W."/>
        </authorList>
    </citation>
    <scope>NUCLEOTIDE SEQUENCE [LARGE SCALE GENOMIC DNA]</scope>
    <source>
        <strain evidence="3 4">CECT 7506</strain>
    </source>
</reference>
<proteinExistence type="predicted"/>
<dbReference type="InterPro" id="IPR012854">
    <property type="entry name" value="Cu_amine_oxidase-like_N"/>
</dbReference>
<feature type="chain" id="PRO_5039347068" evidence="1">
    <location>
        <begin position="27"/>
        <end position="470"/>
    </location>
</feature>
<organism evidence="3 4">
    <name type="scientific">Paenibacillus prosopidis</name>
    <dbReference type="NCBI Taxonomy" id="630520"/>
    <lineage>
        <taxon>Bacteria</taxon>
        <taxon>Bacillati</taxon>
        <taxon>Bacillota</taxon>
        <taxon>Bacilli</taxon>
        <taxon>Bacillales</taxon>
        <taxon>Paenibacillaceae</taxon>
        <taxon>Paenibacillus</taxon>
    </lineage>
</organism>